<evidence type="ECO:0000313" key="2">
    <source>
        <dbReference type="Proteomes" id="UP001162501"/>
    </source>
</evidence>
<protein>
    <submittedName>
        <fullName evidence="1">Uncharacterized protein</fullName>
    </submittedName>
</protein>
<accession>A0ACB0EHC8</accession>
<organism evidence="1 2">
    <name type="scientific">Rangifer tarandus platyrhynchus</name>
    <name type="common">Svalbard reindeer</name>
    <dbReference type="NCBI Taxonomy" id="3082113"/>
    <lineage>
        <taxon>Eukaryota</taxon>
        <taxon>Metazoa</taxon>
        <taxon>Chordata</taxon>
        <taxon>Craniata</taxon>
        <taxon>Vertebrata</taxon>
        <taxon>Euteleostomi</taxon>
        <taxon>Mammalia</taxon>
        <taxon>Eutheria</taxon>
        <taxon>Laurasiatheria</taxon>
        <taxon>Artiodactyla</taxon>
        <taxon>Ruminantia</taxon>
        <taxon>Pecora</taxon>
        <taxon>Cervidae</taxon>
        <taxon>Odocoileinae</taxon>
        <taxon>Rangifer</taxon>
    </lineage>
</organism>
<sequence>MFSDEEFVNHVGDSMPAPDPFMTQDAWPGLLRARFYLPPKRTSLSPRHLSPPTMDEDWATSSRRILSCSCYLYRKAADEATSGIPNPTPPSTPDPRSAPPPPSPPASPSQQRPGIHLASKGQLQRTECAPGAQELEYFPEAAPHRSRQQGVLAESGGGVAESGSAHLIPSGLRPSCHVCALRDRPHAGSRALSDWTAASRDGTLTWVGWPIEAPRGPRGAVAGRPREPYLPSTLLSPLGLTARNTPGQMYEADCGAVVAVVE</sequence>
<name>A0ACB0EHC8_RANTA</name>
<dbReference type="Proteomes" id="UP001162501">
    <property type="component" value="Chromosome 20"/>
</dbReference>
<gene>
    <name evidence="1" type="ORF">MRATA1EN3_LOCUS11002</name>
</gene>
<evidence type="ECO:0000313" key="1">
    <source>
        <dbReference type="EMBL" id="CAI9699789.1"/>
    </source>
</evidence>
<reference evidence="1" key="1">
    <citation type="submission" date="2023-05" db="EMBL/GenBank/DDBJ databases">
        <authorList>
            <consortium name="ELIXIR-Norway"/>
        </authorList>
    </citation>
    <scope>NUCLEOTIDE SEQUENCE</scope>
</reference>
<dbReference type="EMBL" id="OX596104">
    <property type="protein sequence ID" value="CAI9699789.1"/>
    <property type="molecule type" value="Genomic_DNA"/>
</dbReference>
<proteinExistence type="predicted"/>